<feature type="transmembrane region" description="Helical" evidence="3">
    <location>
        <begin position="54"/>
        <end position="76"/>
    </location>
</feature>
<dbReference type="PANTHER" id="PTHR42911:SF1">
    <property type="entry name" value="MODULATOR OF FTSH PROTEASE HFLC"/>
    <property type="match status" value="1"/>
</dbReference>
<dbReference type="GO" id="GO:0008233">
    <property type="term" value="F:peptidase activity"/>
    <property type="evidence" value="ECO:0007669"/>
    <property type="project" value="UniProtKB-KW"/>
</dbReference>
<sequence>MAWNEPGNKGDKDPWGNKSGNDKGPPDLDEVFRNFSKRFGGKGGKSSSGQPFNMMTLGVIAVIAIVVWALSGLYTIKEAEKGVHLRFGQYIDQVGPGLHWKATFIDEVYPVDVETYRSLPASGSMLTSDENVVKVELVVQYSVADAYEYLFSAVDANASLREATDSALRYVIGHNNMDDILTTGRDGIRRDTWSELERILAPYKLGLEIRDVNFLPARPPEEVKDAFDDAISAQEDEQRFIREAEAYAREIAPKARGEVERMSQQAAAYEQRVILEAQGKVARFEKLLPEYTAAPEVTRKRLYLESMQGVMADTNKVLIDTKNNGNLMYLPLDKLMDKSKGGEVKQPSEVQHINSSSNSNSTTQSYPTQPQSGRVSREERARQGRG</sequence>
<dbReference type="NCBIfam" id="TIGR01933">
    <property type="entry name" value="hflK"/>
    <property type="match status" value="1"/>
</dbReference>
<dbReference type="InterPro" id="IPR001107">
    <property type="entry name" value="Band_7"/>
</dbReference>
<feature type="compositionally biased region" description="Low complexity" evidence="4">
    <location>
        <begin position="354"/>
        <end position="372"/>
    </location>
</feature>
<feature type="compositionally biased region" description="Basic and acidic residues" evidence="4">
    <location>
        <begin position="8"/>
        <end position="27"/>
    </location>
</feature>
<feature type="domain" description="Band 7" evidence="5">
    <location>
        <begin position="71"/>
        <end position="231"/>
    </location>
</feature>
<evidence type="ECO:0000313" key="6">
    <source>
        <dbReference type="EMBL" id="MBR9727688.1"/>
    </source>
</evidence>
<evidence type="ECO:0000256" key="2">
    <source>
        <dbReference type="ARBA" id="ARBA00006971"/>
    </source>
</evidence>
<feature type="compositionally biased region" description="Basic and acidic residues" evidence="4">
    <location>
        <begin position="375"/>
        <end position="386"/>
    </location>
</feature>
<keyword evidence="3" id="KW-0812">Transmembrane</keyword>
<gene>
    <name evidence="6" type="primary">hflK</name>
    <name evidence="6" type="ORF">G3R48_06785</name>
</gene>
<accession>A0ABS5I0Y6</accession>
<reference evidence="6 7" key="1">
    <citation type="submission" date="2020-02" db="EMBL/GenBank/DDBJ databases">
        <title>Shewanella WXL01 sp. nov., a marine bacterium isolated from green algae in Luhuitou Fringing Reef (Northern South China Sea).</title>
        <authorList>
            <person name="Wang X."/>
        </authorList>
    </citation>
    <scope>NUCLEOTIDE SEQUENCE [LARGE SCALE GENOMIC DNA]</scope>
    <source>
        <strain evidence="6 7">MCCC 1A01895</strain>
    </source>
</reference>
<dbReference type="RefSeq" id="WP_153661652.1">
    <property type="nucleotide sequence ID" value="NZ_JAAIKR010000004.1"/>
</dbReference>
<dbReference type="Gene3D" id="3.30.479.30">
    <property type="entry name" value="Band 7 domain"/>
    <property type="match status" value="1"/>
</dbReference>
<dbReference type="SUPFAM" id="SSF117892">
    <property type="entry name" value="Band 7/SPFH domain"/>
    <property type="match status" value="1"/>
</dbReference>
<evidence type="ECO:0000256" key="1">
    <source>
        <dbReference type="ARBA" id="ARBA00004167"/>
    </source>
</evidence>
<comment type="subcellular location">
    <subcellularLocation>
        <location evidence="1">Membrane</location>
        <topology evidence="1">Single-pass membrane protein</topology>
    </subcellularLocation>
</comment>
<dbReference type="InterPro" id="IPR036013">
    <property type="entry name" value="Band_7/SPFH_dom_sf"/>
</dbReference>
<feature type="region of interest" description="Disordered" evidence="4">
    <location>
        <begin position="1"/>
        <end position="27"/>
    </location>
</feature>
<comment type="function">
    <text evidence="3">HflC and HflK could encode or regulate a protease.</text>
</comment>
<comment type="similarity">
    <text evidence="2 3">Belongs to the band 7/mec-2 family. HflK subfamily.</text>
</comment>
<keyword evidence="3" id="KW-1133">Transmembrane helix</keyword>
<dbReference type="PRINTS" id="PR00721">
    <property type="entry name" value="STOMATIN"/>
</dbReference>
<dbReference type="Proteomes" id="UP000811844">
    <property type="component" value="Unassembled WGS sequence"/>
</dbReference>
<evidence type="ECO:0000256" key="3">
    <source>
        <dbReference type="RuleBase" id="RU364113"/>
    </source>
</evidence>
<dbReference type="EMBL" id="JAAIKR010000004">
    <property type="protein sequence ID" value="MBR9727688.1"/>
    <property type="molecule type" value="Genomic_DNA"/>
</dbReference>
<name>A0ABS5I0Y6_9GAMM</name>
<dbReference type="Pfam" id="PF01145">
    <property type="entry name" value="Band_7"/>
    <property type="match status" value="1"/>
</dbReference>
<keyword evidence="3" id="KW-0472">Membrane</keyword>
<proteinExistence type="inferred from homology"/>
<dbReference type="GO" id="GO:0006508">
    <property type="term" value="P:proteolysis"/>
    <property type="evidence" value="ECO:0007669"/>
    <property type="project" value="UniProtKB-KW"/>
</dbReference>
<dbReference type="Pfam" id="PF12221">
    <property type="entry name" value="HflK_N"/>
    <property type="match status" value="1"/>
</dbReference>
<dbReference type="InterPro" id="IPR001972">
    <property type="entry name" value="Stomatin_HflK_fam"/>
</dbReference>
<evidence type="ECO:0000256" key="4">
    <source>
        <dbReference type="SAM" id="MobiDB-lite"/>
    </source>
</evidence>
<keyword evidence="6" id="KW-0645">Protease</keyword>
<organism evidence="6 7">
    <name type="scientific">Shewanella intestini</name>
    <dbReference type="NCBI Taxonomy" id="2017544"/>
    <lineage>
        <taxon>Bacteria</taxon>
        <taxon>Pseudomonadati</taxon>
        <taxon>Pseudomonadota</taxon>
        <taxon>Gammaproteobacteria</taxon>
        <taxon>Alteromonadales</taxon>
        <taxon>Shewanellaceae</taxon>
        <taxon>Shewanella</taxon>
    </lineage>
</organism>
<dbReference type="CDD" id="cd03404">
    <property type="entry name" value="SPFH_HflK"/>
    <property type="match status" value="1"/>
</dbReference>
<dbReference type="InterPro" id="IPR010201">
    <property type="entry name" value="HflK"/>
</dbReference>
<keyword evidence="6" id="KW-0378">Hydrolase</keyword>
<comment type="subunit">
    <text evidence="3">HflC and HflK may interact to form a multimeric complex.</text>
</comment>
<feature type="region of interest" description="Disordered" evidence="4">
    <location>
        <begin position="338"/>
        <end position="386"/>
    </location>
</feature>
<evidence type="ECO:0000313" key="7">
    <source>
        <dbReference type="Proteomes" id="UP000811844"/>
    </source>
</evidence>
<dbReference type="PANTHER" id="PTHR42911">
    <property type="entry name" value="MODULATOR OF FTSH PROTEASE HFLC"/>
    <property type="match status" value="1"/>
</dbReference>
<dbReference type="SMART" id="SM00244">
    <property type="entry name" value="PHB"/>
    <property type="match status" value="1"/>
</dbReference>
<keyword evidence="7" id="KW-1185">Reference proteome</keyword>
<protein>
    <recommendedName>
        <fullName evidence="3">Protein HflK</fullName>
    </recommendedName>
</protein>
<dbReference type="InterPro" id="IPR020980">
    <property type="entry name" value="Membrane_HflK_N"/>
</dbReference>
<comment type="caution">
    <text evidence="6">The sequence shown here is derived from an EMBL/GenBank/DDBJ whole genome shotgun (WGS) entry which is preliminary data.</text>
</comment>
<evidence type="ECO:0000259" key="5">
    <source>
        <dbReference type="SMART" id="SM00244"/>
    </source>
</evidence>